<name>A0A9Q4RHS8_9BACT</name>
<evidence type="ECO:0000313" key="1">
    <source>
        <dbReference type="EMBL" id="MTV03851.1"/>
    </source>
</evidence>
<sequence length="304" mass="34352">MEKNMKHVDVLNEGKKVARLVANRDLDPKNVKQKKESLKKCGVLTPAVIVNGNKAVEQDLEIVDFITGEVISKEDAHKYIVLVEGNHRYQAHLELLKANGKLEEEQKYKKEFFVTYPLDDNMSIMDMLAEINTCTNKWDTKDRVKSITVKENCPKLLLEINKLTNKGYSLNAASLWLTFGTKVNTSVINVAMRGKYLDPLKNDAGIERGLKILNAAKSKLGEDLCKTRTTLSGWIVSKYEKTLDADKANFTDNMIQFINSIDSDNVTYLQKVKGKKGGSSKENLINKKLNELWDSFKVSMESAE</sequence>
<protein>
    <submittedName>
        <fullName evidence="1">Uncharacterized protein</fullName>
    </submittedName>
</protein>
<dbReference type="AlphaFoldDB" id="A0A9Q4RHS8"/>
<comment type="caution">
    <text evidence="1">The sequence shown here is derived from an EMBL/GenBank/DDBJ whole genome shotgun (WGS) entry which is preliminary data.</text>
</comment>
<evidence type="ECO:0000313" key="2">
    <source>
        <dbReference type="Proteomes" id="UP000482671"/>
    </source>
</evidence>
<gene>
    <name evidence="1" type="ORF">GME02_19900</name>
</gene>
<dbReference type="Proteomes" id="UP000482671">
    <property type="component" value="Unassembled WGS sequence"/>
</dbReference>
<proteinExistence type="predicted"/>
<reference evidence="1 2" key="1">
    <citation type="journal article" date="2019" name="Nat. Med.">
        <title>A library of human gut bacterial isolates paired with longitudinal multiomics data enables mechanistic microbiome research.</title>
        <authorList>
            <person name="Poyet M."/>
            <person name="Groussin M."/>
            <person name="Gibbons S.M."/>
            <person name="Avila-Pacheco J."/>
            <person name="Jiang X."/>
            <person name="Kearney S.M."/>
            <person name="Perrotta A.R."/>
            <person name="Berdy B."/>
            <person name="Zhao S."/>
            <person name="Lieberman T.D."/>
            <person name="Swanson P.K."/>
            <person name="Smith M."/>
            <person name="Roesemann S."/>
            <person name="Alexander J.E."/>
            <person name="Rich S.A."/>
            <person name="Livny J."/>
            <person name="Vlamakis H."/>
            <person name="Clish C."/>
            <person name="Bullock K."/>
            <person name="Deik A."/>
            <person name="Scott J."/>
            <person name="Pierce K.A."/>
            <person name="Xavier R.J."/>
            <person name="Alm E.J."/>
        </authorList>
    </citation>
    <scope>NUCLEOTIDE SEQUENCE [LARGE SCALE GENOMIC DNA]</scope>
    <source>
        <strain evidence="1 2">BIOML-A11</strain>
    </source>
</reference>
<dbReference type="EMBL" id="WNDD01000036">
    <property type="protein sequence ID" value="MTV03851.1"/>
    <property type="molecule type" value="Genomic_DNA"/>
</dbReference>
<accession>A0A9Q4RHS8</accession>
<organism evidence="1 2">
    <name type="scientific">Parabacteroides merdae</name>
    <dbReference type="NCBI Taxonomy" id="46503"/>
    <lineage>
        <taxon>Bacteria</taxon>
        <taxon>Pseudomonadati</taxon>
        <taxon>Bacteroidota</taxon>
        <taxon>Bacteroidia</taxon>
        <taxon>Bacteroidales</taxon>
        <taxon>Tannerellaceae</taxon>
        <taxon>Parabacteroides</taxon>
    </lineage>
</organism>